<dbReference type="AlphaFoldDB" id="A0A4Y2SVS9"/>
<feature type="non-terminal residue" evidence="2">
    <location>
        <position position="1"/>
    </location>
</feature>
<accession>A0A4Y2SVS9</accession>
<comment type="caution">
    <text evidence="2">The sequence shown here is derived from an EMBL/GenBank/DDBJ whole genome shotgun (WGS) entry which is preliminary data.</text>
</comment>
<proteinExistence type="predicted"/>
<reference evidence="2 3" key="1">
    <citation type="journal article" date="2019" name="Sci. Rep.">
        <title>Orb-weaving spider Araneus ventricosus genome elucidates the spidroin gene catalogue.</title>
        <authorList>
            <person name="Kono N."/>
            <person name="Nakamura H."/>
            <person name="Ohtoshi R."/>
            <person name="Moran D.A.P."/>
            <person name="Shinohara A."/>
            <person name="Yoshida Y."/>
            <person name="Fujiwara M."/>
            <person name="Mori M."/>
            <person name="Tomita M."/>
            <person name="Arakawa K."/>
        </authorList>
    </citation>
    <scope>NUCLEOTIDE SEQUENCE [LARGE SCALE GENOMIC DNA]</scope>
</reference>
<dbReference type="OrthoDB" id="8122238at2759"/>
<sequence>LIIKDREDSIKLGSKVVDLESSIVETDAASLNLKIKGLERQVAYAKCKLAEADKLNKIVTDVCKENVRLNKLNKIVTDVCKENVRLFNKIEEMSKCPVSSFSEMFQRERSASRTRTIEPQKTSALVIRPKTASP</sequence>
<feature type="region of interest" description="Disordered" evidence="1">
    <location>
        <begin position="109"/>
        <end position="134"/>
    </location>
</feature>
<protein>
    <submittedName>
        <fullName evidence="2">Uncharacterized protein</fullName>
    </submittedName>
</protein>
<gene>
    <name evidence="2" type="ORF">AVEN_147544_1</name>
</gene>
<dbReference type="EMBL" id="BGPR01023643">
    <property type="protein sequence ID" value="GBN90985.1"/>
    <property type="molecule type" value="Genomic_DNA"/>
</dbReference>
<organism evidence="2 3">
    <name type="scientific">Araneus ventricosus</name>
    <name type="common">Orbweaver spider</name>
    <name type="synonym">Epeira ventricosa</name>
    <dbReference type="NCBI Taxonomy" id="182803"/>
    <lineage>
        <taxon>Eukaryota</taxon>
        <taxon>Metazoa</taxon>
        <taxon>Ecdysozoa</taxon>
        <taxon>Arthropoda</taxon>
        <taxon>Chelicerata</taxon>
        <taxon>Arachnida</taxon>
        <taxon>Araneae</taxon>
        <taxon>Araneomorphae</taxon>
        <taxon>Entelegynae</taxon>
        <taxon>Araneoidea</taxon>
        <taxon>Araneidae</taxon>
        <taxon>Araneus</taxon>
    </lineage>
</organism>
<dbReference type="Proteomes" id="UP000499080">
    <property type="component" value="Unassembled WGS sequence"/>
</dbReference>
<evidence type="ECO:0000256" key="1">
    <source>
        <dbReference type="SAM" id="MobiDB-lite"/>
    </source>
</evidence>
<name>A0A4Y2SVS9_ARAVE</name>
<evidence type="ECO:0000313" key="3">
    <source>
        <dbReference type="Proteomes" id="UP000499080"/>
    </source>
</evidence>
<keyword evidence="3" id="KW-1185">Reference proteome</keyword>
<evidence type="ECO:0000313" key="2">
    <source>
        <dbReference type="EMBL" id="GBN90985.1"/>
    </source>
</evidence>
<feature type="compositionally biased region" description="Basic and acidic residues" evidence="1">
    <location>
        <begin position="109"/>
        <end position="118"/>
    </location>
</feature>